<dbReference type="PROSITE" id="PS51257">
    <property type="entry name" value="PROKAR_LIPOPROTEIN"/>
    <property type="match status" value="1"/>
</dbReference>
<dbReference type="Gene3D" id="2.60.40.1740">
    <property type="entry name" value="hypothetical protein (bacova_03559)"/>
    <property type="match status" value="1"/>
</dbReference>
<name>A0A943HPQ2_BACT4</name>
<evidence type="ECO:0000313" key="3">
    <source>
        <dbReference type="EMBL" id="MBS5411414.1"/>
    </source>
</evidence>
<feature type="domain" description="BT-3987-like N-terminal" evidence="1">
    <location>
        <begin position="31"/>
        <end position="153"/>
    </location>
</feature>
<evidence type="ECO:0000313" key="4">
    <source>
        <dbReference type="Proteomes" id="UP000782901"/>
    </source>
</evidence>
<dbReference type="InterPro" id="IPR013728">
    <property type="entry name" value="BT_3987-like_N"/>
</dbReference>
<dbReference type="Pfam" id="PF08522">
    <property type="entry name" value="BT_3987-like_N"/>
    <property type="match status" value="1"/>
</dbReference>
<accession>A0A943HPQ2</accession>
<comment type="caution">
    <text evidence="3">The sequence shown here is derived from an EMBL/GenBank/DDBJ whole genome shotgun (WGS) entry which is preliminary data.</text>
</comment>
<organism evidence="3 4">
    <name type="scientific">Bacteroides thetaiotaomicron</name>
    <dbReference type="NCBI Taxonomy" id="818"/>
    <lineage>
        <taxon>Bacteria</taxon>
        <taxon>Pseudomonadati</taxon>
        <taxon>Bacteroidota</taxon>
        <taxon>Bacteroidia</taxon>
        <taxon>Bacteroidales</taxon>
        <taxon>Bacteroidaceae</taxon>
        <taxon>Bacteroides</taxon>
    </lineage>
</organism>
<dbReference type="AlphaFoldDB" id="A0A943HPQ2"/>
<dbReference type="PROSITE" id="PS00018">
    <property type="entry name" value="EF_HAND_1"/>
    <property type="match status" value="1"/>
</dbReference>
<sequence length="295" mass="33096">MKLIRTIYMLGLLAGLFVSCSKESPLDGEQYYKQVYIVGAYEVVQQFDVAYGDGPQNAYVAVAAGGSQNIDRNLEVVLAHNDATIEWYNNKYMLDAPLKYQKLDDQFCSFPSMKTTIKAGEVYSRLPFTVETSGLDCDKLYALTFKIESVSDYVKHPKDTVLIMNLNLTNDFSGTYQMVAIRYTLTANDEELTPSSVNMQRTLKAVSKDQARFFNVTQSSDLSATGNVTTEEYFNVIDNNGVTFTRQPDGTFTVAGWKNLPVSNGTVSFEDGTFTFCYDYESGGKRYRLRGTMTK</sequence>
<gene>
    <name evidence="3" type="ORF">KHY35_12015</name>
</gene>
<evidence type="ECO:0000259" key="2">
    <source>
        <dbReference type="Pfam" id="PF14274"/>
    </source>
</evidence>
<dbReference type="Proteomes" id="UP000782901">
    <property type="component" value="Unassembled WGS sequence"/>
</dbReference>
<dbReference type="Pfam" id="PF14274">
    <property type="entry name" value="BT_3044-like_C"/>
    <property type="match status" value="1"/>
</dbReference>
<dbReference type="EMBL" id="JAGZEE010000016">
    <property type="protein sequence ID" value="MBS5411414.1"/>
    <property type="molecule type" value="Genomic_DNA"/>
</dbReference>
<reference evidence="3" key="1">
    <citation type="submission" date="2021-02" db="EMBL/GenBank/DDBJ databases">
        <title>Infant gut strain persistence is associated with maternal origin, phylogeny, and functional potential including surface adhesion and iron acquisition.</title>
        <authorList>
            <person name="Lou Y.C."/>
        </authorList>
    </citation>
    <scope>NUCLEOTIDE SEQUENCE</scope>
    <source>
        <strain evidence="3">L3_082_243G1_dasL3_082_243G1_maxbin2.maxbin.015s ta_sub</strain>
    </source>
</reference>
<evidence type="ECO:0000259" key="1">
    <source>
        <dbReference type="Pfam" id="PF08522"/>
    </source>
</evidence>
<feature type="domain" description="BT-3044-like C-terminal" evidence="2">
    <location>
        <begin position="161"/>
        <end position="294"/>
    </location>
</feature>
<protein>
    <submittedName>
        <fullName evidence="3">DUF4361 domain-containing protein</fullName>
    </submittedName>
</protein>
<proteinExistence type="predicted"/>
<dbReference type="InterPro" id="IPR018247">
    <property type="entry name" value="EF_Hand_1_Ca_BS"/>
</dbReference>
<dbReference type="InterPro" id="IPR025371">
    <property type="entry name" value="BT_3044-like_C"/>
</dbReference>